<dbReference type="PANTHER" id="PTHR44229:SF4">
    <property type="entry name" value="15-HYDROXYPROSTAGLANDIN DEHYDROGENASE [NAD(+)]"/>
    <property type="match status" value="1"/>
</dbReference>
<dbReference type="PROSITE" id="PS00061">
    <property type="entry name" value="ADH_SHORT"/>
    <property type="match status" value="1"/>
</dbReference>
<comment type="similarity">
    <text evidence="1 4">Belongs to the short-chain dehydrogenases/reductases (SDR) family.</text>
</comment>
<dbReference type="InParanoid" id="A0A507AJ59"/>
<evidence type="ECO:0000313" key="6">
    <source>
        <dbReference type="Proteomes" id="UP000319257"/>
    </source>
</evidence>
<organism evidence="5 6">
    <name type="scientific">Thyridium curvatum</name>
    <dbReference type="NCBI Taxonomy" id="1093900"/>
    <lineage>
        <taxon>Eukaryota</taxon>
        <taxon>Fungi</taxon>
        <taxon>Dikarya</taxon>
        <taxon>Ascomycota</taxon>
        <taxon>Pezizomycotina</taxon>
        <taxon>Sordariomycetes</taxon>
        <taxon>Sordariomycetidae</taxon>
        <taxon>Thyridiales</taxon>
        <taxon>Thyridiaceae</taxon>
        <taxon>Thyridium</taxon>
    </lineage>
</organism>
<dbReference type="GO" id="GO:0016616">
    <property type="term" value="F:oxidoreductase activity, acting on the CH-OH group of donors, NAD or NADP as acceptor"/>
    <property type="evidence" value="ECO:0007669"/>
    <property type="project" value="TreeGrafter"/>
</dbReference>
<accession>A0A507AJ59</accession>
<dbReference type="PANTHER" id="PTHR44229">
    <property type="entry name" value="15-HYDROXYPROSTAGLANDIN DEHYDROGENASE [NAD(+)]"/>
    <property type="match status" value="1"/>
</dbReference>
<reference evidence="5 6" key="1">
    <citation type="submission" date="2019-06" db="EMBL/GenBank/DDBJ databases">
        <title>Draft genome sequence of the filamentous fungus Phialemoniopsis curvata isolated from diesel fuel.</title>
        <authorList>
            <person name="Varaljay V.A."/>
            <person name="Lyon W.J."/>
            <person name="Crouch A.L."/>
            <person name="Drake C.E."/>
            <person name="Hollomon J.M."/>
            <person name="Nadeau L.J."/>
            <person name="Nunn H.S."/>
            <person name="Stevenson B.S."/>
            <person name="Bojanowski C.L."/>
            <person name="Crookes-Goodson W.J."/>
        </authorList>
    </citation>
    <scope>NUCLEOTIDE SEQUENCE [LARGE SCALE GENOMIC DNA]</scope>
    <source>
        <strain evidence="5 6">D216</strain>
    </source>
</reference>
<proteinExistence type="inferred from homology"/>
<dbReference type="OrthoDB" id="37659at2759"/>
<dbReference type="GO" id="GO:0005737">
    <property type="term" value="C:cytoplasm"/>
    <property type="evidence" value="ECO:0007669"/>
    <property type="project" value="TreeGrafter"/>
</dbReference>
<protein>
    <submittedName>
        <fullName evidence="5">Uncharacterized protein</fullName>
    </submittedName>
</protein>
<evidence type="ECO:0000256" key="3">
    <source>
        <dbReference type="ARBA" id="ARBA00023002"/>
    </source>
</evidence>
<dbReference type="EMBL" id="SKBQ01000068">
    <property type="protein sequence ID" value="TPX09402.1"/>
    <property type="molecule type" value="Genomic_DNA"/>
</dbReference>
<dbReference type="SUPFAM" id="SSF51735">
    <property type="entry name" value="NAD(P)-binding Rossmann-fold domains"/>
    <property type="match status" value="1"/>
</dbReference>
<dbReference type="Proteomes" id="UP000319257">
    <property type="component" value="Unassembled WGS sequence"/>
</dbReference>
<dbReference type="InterPro" id="IPR002347">
    <property type="entry name" value="SDR_fam"/>
</dbReference>
<dbReference type="PRINTS" id="PR00080">
    <property type="entry name" value="SDRFAMILY"/>
</dbReference>
<keyword evidence="6" id="KW-1185">Reference proteome</keyword>
<evidence type="ECO:0000256" key="1">
    <source>
        <dbReference type="ARBA" id="ARBA00006484"/>
    </source>
</evidence>
<dbReference type="GeneID" id="41976893"/>
<dbReference type="STRING" id="1093900.A0A507AJ59"/>
<dbReference type="InterPro" id="IPR020904">
    <property type="entry name" value="Sc_DH/Rdtase_CS"/>
</dbReference>
<evidence type="ECO:0000256" key="2">
    <source>
        <dbReference type="ARBA" id="ARBA00022857"/>
    </source>
</evidence>
<dbReference type="InterPro" id="IPR036291">
    <property type="entry name" value="NAD(P)-bd_dom_sf"/>
</dbReference>
<dbReference type="RefSeq" id="XP_030991113.1">
    <property type="nucleotide sequence ID" value="XM_031144412.1"/>
</dbReference>
<gene>
    <name evidence="5" type="ORF">E0L32_009446</name>
</gene>
<keyword evidence="2" id="KW-0521">NADP</keyword>
<dbReference type="AlphaFoldDB" id="A0A507AJ59"/>
<evidence type="ECO:0000256" key="4">
    <source>
        <dbReference type="RuleBase" id="RU000363"/>
    </source>
</evidence>
<dbReference type="Gene3D" id="3.40.50.720">
    <property type="entry name" value="NAD(P)-binding Rossmann-like Domain"/>
    <property type="match status" value="1"/>
</dbReference>
<name>A0A507AJ59_9PEZI</name>
<dbReference type="Pfam" id="PF00106">
    <property type="entry name" value="adh_short"/>
    <property type="match status" value="1"/>
</dbReference>
<dbReference type="PRINTS" id="PR00081">
    <property type="entry name" value="GDHRDH"/>
</dbReference>
<sequence length="284" mass="29755">MASSQAGGGAGGGRKVAIVTGGASGIGLSMTKYFASEGYAVVIFDVNSASGASVAESVAAESPKATVSFKQTDVSSWETLSATFEEVYKEQGRIDVVMANAGISEQGSSSLVTLGEEKPSKPNLKVLDVNLFGAIYSVKLAVHYIQKNEVDSATNSRGLIVVTSSNAGLYPLPVAPMYSASKFGVIGLVRSLALPLERVKIRVNALAPAVLETNIAPSKSLFADMILTPMSTLVNGVRKFVENPSLSGEVAEIHGDNVTLRPPHEVVDEDSQKNLDNFWALGFA</sequence>
<keyword evidence="3" id="KW-0560">Oxidoreductase</keyword>
<comment type="caution">
    <text evidence="5">The sequence shown here is derived from an EMBL/GenBank/DDBJ whole genome shotgun (WGS) entry which is preliminary data.</text>
</comment>
<evidence type="ECO:0000313" key="5">
    <source>
        <dbReference type="EMBL" id="TPX09402.1"/>
    </source>
</evidence>